<dbReference type="OMA" id="HANCLCK"/>
<evidence type="ECO:0000256" key="2">
    <source>
        <dbReference type="ARBA" id="ARBA00018256"/>
    </source>
</evidence>
<name>T1I045_RHOPR</name>
<organism evidence="5 6">
    <name type="scientific">Rhodnius prolixus</name>
    <name type="common">Triatomid bug</name>
    <dbReference type="NCBI Taxonomy" id="13249"/>
    <lineage>
        <taxon>Eukaryota</taxon>
        <taxon>Metazoa</taxon>
        <taxon>Ecdysozoa</taxon>
        <taxon>Arthropoda</taxon>
        <taxon>Hexapoda</taxon>
        <taxon>Insecta</taxon>
        <taxon>Pterygota</taxon>
        <taxon>Neoptera</taxon>
        <taxon>Paraneoptera</taxon>
        <taxon>Hemiptera</taxon>
        <taxon>Heteroptera</taxon>
        <taxon>Panheteroptera</taxon>
        <taxon>Cimicomorpha</taxon>
        <taxon>Reduviidae</taxon>
        <taxon>Triatominae</taxon>
        <taxon>Rhodnius</taxon>
    </lineage>
</organism>
<dbReference type="STRING" id="13249.T1I045"/>
<dbReference type="GO" id="GO:0080008">
    <property type="term" value="C:Cul4-RING E3 ubiquitin ligase complex"/>
    <property type="evidence" value="ECO:0007669"/>
    <property type="project" value="TreeGrafter"/>
</dbReference>
<dbReference type="EnsemblMetazoa" id="RPRC009665-RA">
    <property type="protein sequence ID" value="RPRC009665-PA"/>
    <property type="gene ID" value="RPRC009665"/>
</dbReference>
<dbReference type="EMBL" id="ACPB03011931">
    <property type="status" value="NOT_ANNOTATED_CDS"/>
    <property type="molecule type" value="Genomic_DNA"/>
</dbReference>
<dbReference type="InterPro" id="IPR018276">
    <property type="entry name" value="DDA1_dom"/>
</dbReference>
<feature type="domain" description="DET1- and DDB1-associated protein 1" evidence="4">
    <location>
        <begin position="6"/>
        <end position="68"/>
    </location>
</feature>
<dbReference type="AlphaFoldDB" id="T1I045"/>
<comment type="similarity">
    <text evidence="1">Belongs to the DDA1 family.</text>
</comment>
<evidence type="ECO:0000313" key="6">
    <source>
        <dbReference type="Proteomes" id="UP000015103"/>
    </source>
</evidence>
<dbReference type="GeneID" id="141461656"/>
<sequence length="96" mass="11412">MSVISEFMKGLPSYNEENFSKFQVDNHTKAGYKRPPVYIATKDIPSEQVIVTERTNILLRYLHQQWDKKHLNKKRELSESEEDDETNLNKKVRRDS</sequence>
<dbReference type="HOGENOM" id="CLU_144562_1_0_1"/>
<dbReference type="InParanoid" id="T1I045"/>
<dbReference type="PANTHER" id="PTHR31879">
    <property type="entry name" value="DET1- AND DDB1-ASSOCIATED PROTEIN 1"/>
    <property type="match status" value="1"/>
</dbReference>
<comment type="function">
    <text evidence="3">Functions as a component of numerous distinct DCX (DDB1-CUL4-X-box) E3 ubiquitin-protein ligase complexes which mediate the ubiquitination and subsequent proteasomal degradation of target proteins. In the DCX complexes, acts as a scaffolding subunit required to stabilize the complex.</text>
</comment>
<dbReference type="FunCoup" id="T1I045">
    <property type="interactions" value="104"/>
</dbReference>
<proteinExistence type="inferred from homology"/>
<evidence type="ECO:0000256" key="3">
    <source>
        <dbReference type="ARBA" id="ARBA00045586"/>
    </source>
</evidence>
<evidence type="ECO:0000313" key="5">
    <source>
        <dbReference type="EnsemblMetazoa" id="RPRC009665-PA"/>
    </source>
</evidence>
<dbReference type="Pfam" id="PF10172">
    <property type="entry name" value="DDA1"/>
    <property type="match status" value="1"/>
</dbReference>
<evidence type="ECO:0000256" key="1">
    <source>
        <dbReference type="ARBA" id="ARBA00008042"/>
    </source>
</evidence>
<evidence type="ECO:0000259" key="4">
    <source>
        <dbReference type="Pfam" id="PF10172"/>
    </source>
</evidence>
<protein>
    <recommendedName>
        <fullName evidence="2">DET1- and DDB1-associated protein 1</fullName>
    </recommendedName>
</protein>
<dbReference type="VEuPathDB" id="VectorBase:RPRC009665"/>
<keyword evidence="6" id="KW-1185">Reference proteome</keyword>
<accession>T1I045</accession>
<reference evidence="5" key="1">
    <citation type="submission" date="2015-05" db="UniProtKB">
        <authorList>
            <consortium name="EnsemblMetazoa"/>
        </authorList>
    </citation>
    <scope>IDENTIFICATION</scope>
</reference>
<dbReference type="InterPro" id="IPR033575">
    <property type="entry name" value="DDA1-like"/>
</dbReference>
<dbReference type="GO" id="GO:0032436">
    <property type="term" value="P:positive regulation of proteasomal ubiquitin-dependent protein catabolic process"/>
    <property type="evidence" value="ECO:0007669"/>
    <property type="project" value="TreeGrafter"/>
</dbReference>
<dbReference type="RefSeq" id="XP_073998964.1">
    <property type="nucleotide sequence ID" value="XM_074142863.1"/>
</dbReference>
<dbReference type="Proteomes" id="UP000015103">
    <property type="component" value="Unassembled WGS sequence"/>
</dbReference>
<dbReference type="eggNOG" id="KOG4816">
    <property type="taxonomic scope" value="Eukaryota"/>
</dbReference>
<dbReference type="PANTHER" id="PTHR31879:SF2">
    <property type="entry name" value="DET1- AND DDB1-ASSOCIATED PROTEIN 1"/>
    <property type="match status" value="1"/>
</dbReference>